<comment type="caution">
    <text evidence="3">The sequence shown here is derived from an EMBL/GenBank/DDBJ whole genome shotgun (WGS) entry which is preliminary data.</text>
</comment>
<accession>A0ABW8T553</accession>
<evidence type="ECO:0000256" key="1">
    <source>
        <dbReference type="SAM" id="Phobius"/>
    </source>
</evidence>
<dbReference type="RefSeq" id="WP_406768730.1">
    <property type="nucleotide sequence ID" value="NZ_JBJHZZ010000002.1"/>
</dbReference>
<keyword evidence="4" id="KW-1185">Reference proteome</keyword>
<keyword evidence="1" id="KW-0472">Membrane</keyword>
<dbReference type="SUPFAM" id="SSF52266">
    <property type="entry name" value="SGNH hydrolase"/>
    <property type="match status" value="1"/>
</dbReference>
<dbReference type="CDD" id="cd00229">
    <property type="entry name" value="SGNH_hydrolase"/>
    <property type="match status" value="1"/>
</dbReference>
<feature type="transmembrane region" description="Helical" evidence="1">
    <location>
        <begin position="12"/>
        <end position="29"/>
    </location>
</feature>
<reference evidence="3 4" key="1">
    <citation type="submission" date="2024-11" db="EMBL/GenBank/DDBJ databases">
        <authorList>
            <person name="Heng Y.C."/>
            <person name="Lim A.C.H."/>
            <person name="Lee J.K.Y."/>
            <person name="Kittelmann S."/>
        </authorList>
    </citation>
    <scope>NUCLEOTIDE SEQUENCE [LARGE SCALE GENOMIC DNA]</scope>
    <source>
        <strain evidence="3 4">WILCCON 0185</strain>
    </source>
</reference>
<keyword evidence="1" id="KW-0812">Transmembrane</keyword>
<evidence type="ECO:0000259" key="2">
    <source>
        <dbReference type="Pfam" id="PF13472"/>
    </source>
</evidence>
<dbReference type="Gene3D" id="3.40.50.1110">
    <property type="entry name" value="SGNH hydrolase"/>
    <property type="match status" value="1"/>
</dbReference>
<gene>
    <name evidence="3" type="ORF">ACJDUG_04580</name>
</gene>
<feature type="domain" description="SGNH hydrolase-type esterase" evidence="2">
    <location>
        <begin position="94"/>
        <end position="274"/>
    </location>
</feature>
<keyword evidence="1" id="KW-1133">Transmembrane helix</keyword>
<keyword evidence="3" id="KW-0378">Hydrolase</keyword>
<protein>
    <submittedName>
        <fullName evidence="3">SGNH/GDSL hydrolase family protein</fullName>
    </submittedName>
</protein>
<evidence type="ECO:0000313" key="4">
    <source>
        <dbReference type="Proteomes" id="UP001623591"/>
    </source>
</evidence>
<dbReference type="InterPro" id="IPR036514">
    <property type="entry name" value="SGNH_hydro_sf"/>
</dbReference>
<dbReference type="GO" id="GO:0016787">
    <property type="term" value="F:hydrolase activity"/>
    <property type="evidence" value="ECO:0007669"/>
    <property type="project" value="UniProtKB-KW"/>
</dbReference>
<evidence type="ECO:0000313" key="3">
    <source>
        <dbReference type="EMBL" id="MFL0246254.1"/>
    </source>
</evidence>
<proteinExistence type="predicted"/>
<dbReference type="Pfam" id="PF13472">
    <property type="entry name" value="Lipase_GDSL_2"/>
    <property type="match status" value="1"/>
</dbReference>
<dbReference type="InterPro" id="IPR051532">
    <property type="entry name" value="Ester_Hydrolysis_Enzymes"/>
</dbReference>
<dbReference type="PANTHER" id="PTHR30383:SF29">
    <property type="entry name" value="SGNH HYDROLASE-TYPE ESTERASE DOMAIN-CONTAINING PROTEIN"/>
    <property type="match status" value="1"/>
</dbReference>
<organism evidence="3 4">
    <name type="scientific">Candidatus Clostridium stratigraminis</name>
    <dbReference type="NCBI Taxonomy" id="3381661"/>
    <lineage>
        <taxon>Bacteria</taxon>
        <taxon>Bacillati</taxon>
        <taxon>Bacillota</taxon>
        <taxon>Clostridia</taxon>
        <taxon>Eubacteriales</taxon>
        <taxon>Clostridiaceae</taxon>
        <taxon>Clostridium</taxon>
    </lineage>
</organism>
<sequence>MKQIVNHSAFKFAIILILAASLIVVVGIGQKKQNKLTMELTALQKEVSKNSLQNDSSKASNIEPAVEPASKPALSDITYKGVNALGNFDNDRWKNKNWYTLGDGMSAANNYQLKVKAMTGMAMVTNDAAANRVMKNLTSNISAEKLKDIDLITVLAGTNDYAYNTPLGTIEDKDTQATFYGNVKKVINEILKVKPDANIVFITPLKRGAFMNEPVYPNSNAAGYKMEDYVQGIKAVCSTYNILVLDAFNKSGITEDNLKLYTIDNLSLNEKGYQKLGQVIADYIKTIK</sequence>
<dbReference type="InterPro" id="IPR013830">
    <property type="entry name" value="SGNH_hydro"/>
</dbReference>
<dbReference type="Proteomes" id="UP001623591">
    <property type="component" value="Unassembled WGS sequence"/>
</dbReference>
<dbReference type="EMBL" id="JBJHZZ010000002">
    <property type="protein sequence ID" value="MFL0246254.1"/>
    <property type="molecule type" value="Genomic_DNA"/>
</dbReference>
<dbReference type="PANTHER" id="PTHR30383">
    <property type="entry name" value="THIOESTERASE 1/PROTEASE 1/LYSOPHOSPHOLIPASE L1"/>
    <property type="match status" value="1"/>
</dbReference>
<name>A0ABW8T553_9CLOT</name>